<feature type="compositionally biased region" description="Basic and acidic residues" evidence="1">
    <location>
        <begin position="62"/>
        <end position="72"/>
    </location>
</feature>
<gene>
    <name evidence="3" type="ORF">C8D97_110115</name>
</gene>
<dbReference type="RefSeq" id="WP_109764435.1">
    <property type="nucleotide sequence ID" value="NZ_QGGU01000010.1"/>
</dbReference>
<evidence type="ECO:0000313" key="3">
    <source>
        <dbReference type="EMBL" id="PWK47900.1"/>
    </source>
</evidence>
<evidence type="ECO:0000313" key="4">
    <source>
        <dbReference type="Proteomes" id="UP000245790"/>
    </source>
</evidence>
<comment type="caution">
    <text evidence="3">The sequence shown here is derived from an EMBL/GenBank/DDBJ whole genome shotgun (WGS) entry which is preliminary data.</text>
</comment>
<feature type="compositionally biased region" description="Basic and acidic residues" evidence="1">
    <location>
        <begin position="32"/>
        <end position="55"/>
    </location>
</feature>
<dbReference type="AlphaFoldDB" id="A0A316FJF5"/>
<keyword evidence="4" id="KW-1185">Reference proteome</keyword>
<protein>
    <submittedName>
        <fullName evidence="3">Uncharacterized protein</fullName>
    </submittedName>
</protein>
<keyword evidence="2" id="KW-0472">Membrane</keyword>
<keyword evidence="2" id="KW-1133">Transmembrane helix</keyword>
<accession>A0A316FJF5</accession>
<proteinExistence type="predicted"/>
<dbReference type="EMBL" id="QGGU01000010">
    <property type="protein sequence ID" value="PWK47900.1"/>
    <property type="molecule type" value="Genomic_DNA"/>
</dbReference>
<sequence length="72" mass="8220">MTTAIIITLLVFAFIIGGMIILLKSAKKHKFPDTYDKSKVGFDDEEDWPQKKPEDSTNNNADEPKNEKLHKD</sequence>
<name>A0A316FJF5_9GAMM</name>
<dbReference type="Proteomes" id="UP000245790">
    <property type="component" value="Unassembled WGS sequence"/>
</dbReference>
<organism evidence="3 4">
    <name type="scientific">Pleionea mediterranea</name>
    <dbReference type="NCBI Taxonomy" id="523701"/>
    <lineage>
        <taxon>Bacteria</taxon>
        <taxon>Pseudomonadati</taxon>
        <taxon>Pseudomonadota</taxon>
        <taxon>Gammaproteobacteria</taxon>
        <taxon>Oceanospirillales</taxon>
        <taxon>Pleioneaceae</taxon>
        <taxon>Pleionea</taxon>
    </lineage>
</organism>
<dbReference type="OrthoDB" id="9917358at2"/>
<keyword evidence="2" id="KW-0812">Transmembrane</keyword>
<reference evidence="3 4" key="1">
    <citation type="submission" date="2018-05" db="EMBL/GenBank/DDBJ databases">
        <title>Genomic Encyclopedia of Type Strains, Phase IV (KMG-IV): sequencing the most valuable type-strain genomes for metagenomic binning, comparative biology and taxonomic classification.</title>
        <authorList>
            <person name="Goeker M."/>
        </authorList>
    </citation>
    <scope>NUCLEOTIDE SEQUENCE [LARGE SCALE GENOMIC DNA]</scope>
    <source>
        <strain evidence="3 4">DSM 25350</strain>
    </source>
</reference>
<evidence type="ECO:0000256" key="2">
    <source>
        <dbReference type="SAM" id="Phobius"/>
    </source>
</evidence>
<feature type="region of interest" description="Disordered" evidence="1">
    <location>
        <begin position="32"/>
        <end position="72"/>
    </location>
</feature>
<evidence type="ECO:0000256" key="1">
    <source>
        <dbReference type="SAM" id="MobiDB-lite"/>
    </source>
</evidence>
<feature type="transmembrane region" description="Helical" evidence="2">
    <location>
        <begin position="6"/>
        <end position="23"/>
    </location>
</feature>